<evidence type="ECO:0000313" key="15">
    <source>
        <dbReference type="EMBL" id="MBD3584604.1"/>
    </source>
</evidence>
<keyword evidence="14" id="KW-1133">Transmembrane helix</keyword>
<keyword evidence="9 13" id="KW-0418">Kinase</keyword>
<gene>
    <name evidence="13" type="primary">lpxK</name>
    <name evidence="15" type="ORF">HHX48_02505</name>
</gene>
<keyword evidence="16" id="KW-1185">Reference proteome</keyword>
<dbReference type="RefSeq" id="WP_191022053.1">
    <property type="nucleotide sequence ID" value="NZ_JABBXD010000001.1"/>
</dbReference>
<reference evidence="15 16" key="1">
    <citation type="submission" date="2020-04" db="EMBL/GenBank/DDBJ databases">
        <title>Salinimonas sp. HHU 13199.</title>
        <authorList>
            <person name="Cui X."/>
            <person name="Zhang D."/>
        </authorList>
    </citation>
    <scope>NUCLEOTIDE SEQUENCE [LARGE SCALE GENOMIC DNA]</scope>
    <source>
        <strain evidence="15 16">HHU 13199</strain>
    </source>
</reference>
<feature type="transmembrane region" description="Helical" evidence="14">
    <location>
        <begin position="14"/>
        <end position="35"/>
    </location>
</feature>
<evidence type="ECO:0000256" key="6">
    <source>
        <dbReference type="ARBA" id="ARBA00022556"/>
    </source>
</evidence>
<evidence type="ECO:0000256" key="7">
    <source>
        <dbReference type="ARBA" id="ARBA00022679"/>
    </source>
</evidence>
<feature type="binding site" evidence="13">
    <location>
        <begin position="58"/>
        <end position="65"/>
    </location>
    <ligand>
        <name>ATP</name>
        <dbReference type="ChEBI" id="CHEBI:30616"/>
    </ligand>
</feature>
<dbReference type="Pfam" id="PF02606">
    <property type="entry name" value="LpxK"/>
    <property type="match status" value="1"/>
</dbReference>
<comment type="catalytic activity">
    <reaction evidence="13">
        <text>a lipid A disaccharide + ATP = a lipid IVA + ADP + H(+)</text>
        <dbReference type="Rhea" id="RHEA:67840"/>
        <dbReference type="ChEBI" id="CHEBI:15378"/>
        <dbReference type="ChEBI" id="CHEBI:30616"/>
        <dbReference type="ChEBI" id="CHEBI:176343"/>
        <dbReference type="ChEBI" id="CHEBI:176425"/>
        <dbReference type="ChEBI" id="CHEBI:456216"/>
        <dbReference type="EC" id="2.7.1.130"/>
    </reaction>
</comment>
<evidence type="ECO:0000256" key="10">
    <source>
        <dbReference type="ARBA" id="ARBA00022840"/>
    </source>
</evidence>
<evidence type="ECO:0000256" key="12">
    <source>
        <dbReference type="ARBA" id="ARBA00029757"/>
    </source>
</evidence>
<evidence type="ECO:0000256" key="8">
    <source>
        <dbReference type="ARBA" id="ARBA00022741"/>
    </source>
</evidence>
<dbReference type="Proteomes" id="UP000624419">
    <property type="component" value="Unassembled WGS sequence"/>
</dbReference>
<comment type="function">
    <text evidence="1 13">Transfers the gamma-phosphate of ATP to the 4'-position of a tetraacyldisaccharide 1-phosphate intermediate (termed DS-1-P) to form tetraacyldisaccharide 1,4'-bis-phosphate (lipid IVA).</text>
</comment>
<name>A0ABR8LKZ5_9ALTE</name>
<evidence type="ECO:0000256" key="4">
    <source>
        <dbReference type="ARBA" id="ARBA00016436"/>
    </source>
</evidence>
<evidence type="ECO:0000313" key="16">
    <source>
        <dbReference type="Proteomes" id="UP000624419"/>
    </source>
</evidence>
<evidence type="ECO:0000256" key="2">
    <source>
        <dbReference type="ARBA" id="ARBA00004870"/>
    </source>
</evidence>
<protein>
    <recommendedName>
        <fullName evidence="4 13">Tetraacyldisaccharide 4'-kinase</fullName>
        <ecNumber evidence="3 13">2.7.1.130</ecNumber>
    </recommendedName>
    <alternativeName>
        <fullName evidence="12 13">Lipid A 4'-kinase</fullName>
    </alternativeName>
</protein>
<keyword evidence="8 13" id="KW-0547">Nucleotide-binding</keyword>
<keyword evidence="14" id="KW-0472">Membrane</keyword>
<keyword evidence="6 13" id="KW-0441">Lipid A biosynthesis</keyword>
<dbReference type="InterPro" id="IPR027417">
    <property type="entry name" value="P-loop_NTPase"/>
</dbReference>
<evidence type="ECO:0000256" key="14">
    <source>
        <dbReference type="SAM" id="Phobius"/>
    </source>
</evidence>
<comment type="caution">
    <text evidence="15">The sequence shown here is derived from an EMBL/GenBank/DDBJ whole genome shotgun (WGS) entry which is preliminary data.</text>
</comment>
<dbReference type="EC" id="2.7.1.130" evidence="3 13"/>
<comment type="pathway">
    <text evidence="2 13">Glycolipid biosynthesis; lipid IV(A) biosynthesis; lipid IV(A) from (3R)-3-hydroxytetradecanoyl-[acyl-carrier-protein] and UDP-N-acetyl-alpha-D-glucosamine: step 6/6.</text>
</comment>
<evidence type="ECO:0000256" key="1">
    <source>
        <dbReference type="ARBA" id="ARBA00002274"/>
    </source>
</evidence>
<evidence type="ECO:0000256" key="3">
    <source>
        <dbReference type="ARBA" id="ARBA00012071"/>
    </source>
</evidence>
<dbReference type="NCBIfam" id="TIGR00682">
    <property type="entry name" value="lpxK"/>
    <property type="match status" value="1"/>
</dbReference>
<evidence type="ECO:0000256" key="9">
    <source>
        <dbReference type="ARBA" id="ARBA00022777"/>
    </source>
</evidence>
<organism evidence="15 16">
    <name type="scientific">Salinimonas profundi</name>
    <dbReference type="NCBI Taxonomy" id="2729140"/>
    <lineage>
        <taxon>Bacteria</taxon>
        <taxon>Pseudomonadati</taxon>
        <taxon>Pseudomonadota</taxon>
        <taxon>Gammaproteobacteria</taxon>
        <taxon>Alteromonadales</taxon>
        <taxon>Alteromonadaceae</taxon>
        <taxon>Alteromonas/Salinimonas group</taxon>
        <taxon>Salinimonas</taxon>
    </lineage>
</organism>
<evidence type="ECO:0000256" key="13">
    <source>
        <dbReference type="HAMAP-Rule" id="MF_00409"/>
    </source>
</evidence>
<evidence type="ECO:0000256" key="11">
    <source>
        <dbReference type="ARBA" id="ARBA00023098"/>
    </source>
</evidence>
<keyword evidence="7 13" id="KW-0808">Transferase</keyword>
<keyword evidence="5 13" id="KW-0444">Lipid biosynthesis</keyword>
<accession>A0ABR8LKZ5</accession>
<dbReference type="HAMAP" id="MF_00409">
    <property type="entry name" value="LpxK"/>
    <property type="match status" value="1"/>
</dbReference>
<proteinExistence type="inferred from homology"/>
<dbReference type="SUPFAM" id="SSF52540">
    <property type="entry name" value="P-loop containing nucleoside triphosphate hydrolases"/>
    <property type="match status" value="1"/>
</dbReference>
<dbReference type="InterPro" id="IPR003758">
    <property type="entry name" value="LpxK"/>
</dbReference>
<comment type="similarity">
    <text evidence="13">Belongs to the LpxK family.</text>
</comment>
<dbReference type="PANTHER" id="PTHR42724">
    <property type="entry name" value="TETRAACYLDISACCHARIDE 4'-KINASE"/>
    <property type="match status" value="1"/>
</dbReference>
<dbReference type="PANTHER" id="PTHR42724:SF1">
    <property type="entry name" value="TETRAACYLDISACCHARIDE 4'-KINASE, MITOCHONDRIAL-RELATED"/>
    <property type="match status" value="1"/>
</dbReference>
<dbReference type="EMBL" id="JABBXD010000001">
    <property type="protein sequence ID" value="MBD3584604.1"/>
    <property type="molecule type" value="Genomic_DNA"/>
</dbReference>
<evidence type="ECO:0000256" key="5">
    <source>
        <dbReference type="ARBA" id="ARBA00022516"/>
    </source>
</evidence>
<dbReference type="GO" id="GO:0009029">
    <property type="term" value="F:lipid-A 4'-kinase activity"/>
    <property type="evidence" value="ECO:0007669"/>
    <property type="project" value="UniProtKB-EC"/>
</dbReference>
<keyword evidence="10 13" id="KW-0067">ATP-binding</keyword>
<keyword evidence="14" id="KW-0812">Transmembrane</keyword>
<sequence>MSKLEKAWYGKGKWVWFLAVFTALFWLLSTLRRYLYKAGFMTTHKPQNAAVIIVGNISVGGNGKTPVVVALADYLKAQGWRPGVLSRGYGGEQKQFPYQVDPADTASLVGDEPKLIAQRTGVPVVIDPKRPRGADYLVQHCQCNIIICDDGLQHYALGRDIECVVMDDRRYGNGYLLPMGPLREGTWRLNTVDCIIHNVSNYKSAELLGVSAFQYPMTLSAGNIINVCDPTQQLSPEAFAAKYPECDALAGIGNPPRFFKQLEQMGINCQRTITFSDHHVFQARDIPSGPVIMTQKDAVKMQDIGHDACWYLEVSATLPDTFYHQLDKKLTHLKHTKGTR</sequence>
<keyword evidence="11 13" id="KW-0443">Lipid metabolism</keyword>